<dbReference type="PANTHER" id="PTHR33678:SF2">
    <property type="match status" value="1"/>
</dbReference>
<dbReference type="NCBIfam" id="NF033517">
    <property type="entry name" value="transpos_IS66"/>
    <property type="match status" value="1"/>
</dbReference>
<proteinExistence type="predicted"/>
<evidence type="ECO:0000313" key="5">
    <source>
        <dbReference type="EMBL" id="MCW7553199.1"/>
    </source>
</evidence>
<evidence type="ECO:0000259" key="3">
    <source>
        <dbReference type="Pfam" id="PF03050"/>
    </source>
</evidence>
<dbReference type="Pfam" id="PF03050">
    <property type="entry name" value="DDE_Tnp_IS66"/>
    <property type="match status" value="1"/>
</dbReference>
<dbReference type="RefSeq" id="WP_262567789.1">
    <property type="nucleotide sequence ID" value="NZ_JAPFCC010000001.1"/>
</dbReference>
<evidence type="ECO:0000313" key="6">
    <source>
        <dbReference type="Proteomes" id="UP001209854"/>
    </source>
</evidence>
<reference evidence="4 6" key="1">
    <citation type="submission" date="2022-10" db="EMBL/GenBank/DDBJ databases">
        <title>High-quality genome sequences of two octocoral-associated bacteria, Endozoicomonas euniceicola EF212 and Endozoicomonas gorgoniicola PS125.</title>
        <authorList>
            <person name="Chiou Y.-J."/>
            <person name="Chen Y.-H."/>
        </authorList>
    </citation>
    <scope>NUCLEOTIDE SEQUENCE [LARGE SCALE GENOMIC DNA]</scope>
    <source>
        <strain evidence="4 6">PS125</strain>
    </source>
</reference>
<dbReference type="Proteomes" id="UP001209854">
    <property type="component" value="Unassembled WGS sequence"/>
</dbReference>
<feature type="region of interest" description="Disordered" evidence="2">
    <location>
        <begin position="92"/>
        <end position="134"/>
    </location>
</feature>
<keyword evidence="6" id="KW-1185">Reference proteome</keyword>
<sequence length="557" mass="63132">MQNAHVSGSSTTPALLPAPFATSQVILTKQEHIQLKQQANLWHAMWKAACGREQKVLAKNASLIAQHKAEIAGLNTQVADLKSELAHMKHLLFGRKSEKTSSSSKKSGNTTRPPSNRKRGHQPGVPGSGRHLHNNLPVVHESVDLPVDKQCCTVCHRPFKSFFNDDSCDVIEVEVKAHVRRYHRRHYQKTCQCPETPNITTPPPPPRLINRGKLGISVWVELLLNKYAYGIPINRQLESYKTQGLELSQATISFGLEAITPFFEPVAEATREFVASSDQWHADETRWITWAHETTGSHKHWLWVFLCDQAVYFSIADTRAAVVPESVIGDGAGTLVCDRYSAYKKLANDVVSIDLAFCWAHVRRDFIDAQRGDPELEKWSATWVNRIGRLYHLNSQRLEVLDEPEQLATQQLRLEHQVEQMATQRDQELNRPKLRVRAKKVLESLQNHWEGLTRFVTNPGIPMDNNAAEQALRTGVVGRKNYYGSGSVWSADIAAFLFSVFMTLKLWDINPKIWLGAYLEACAINGRKPPDDLTPYLPWLMSEERLCEMRNHDPPKV</sequence>
<dbReference type="EMBL" id="JAPFCC010000001">
    <property type="protein sequence ID" value="MCW7553199.1"/>
    <property type="molecule type" value="Genomic_DNA"/>
</dbReference>
<keyword evidence="1" id="KW-0175">Coiled coil</keyword>
<dbReference type="PANTHER" id="PTHR33678">
    <property type="entry name" value="BLL1576 PROTEIN"/>
    <property type="match status" value="1"/>
</dbReference>
<feature type="domain" description="Transposase IS66 central" evidence="3">
    <location>
        <begin position="215"/>
        <end position="491"/>
    </location>
</feature>
<gene>
    <name evidence="4" type="ORF">NX722_09565</name>
    <name evidence="5" type="ORF">NX722_11225</name>
</gene>
<feature type="coiled-coil region" evidence="1">
    <location>
        <begin position="64"/>
        <end position="91"/>
    </location>
</feature>
<dbReference type="InterPro" id="IPR052344">
    <property type="entry name" value="Transposase-related"/>
</dbReference>
<accession>A0ABT3MU22</accession>
<protein>
    <submittedName>
        <fullName evidence="4">IS66 family transposase</fullName>
    </submittedName>
</protein>
<evidence type="ECO:0000256" key="2">
    <source>
        <dbReference type="SAM" id="MobiDB-lite"/>
    </source>
</evidence>
<evidence type="ECO:0000313" key="4">
    <source>
        <dbReference type="EMBL" id="MCW7552885.1"/>
    </source>
</evidence>
<comment type="caution">
    <text evidence="4">The sequence shown here is derived from an EMBL/GenBank/DDBJ whole genome shotgun (WGS) entry which is preliminary data.</text>
</comment>
<dbReference type="EMBL" id="JAPFCC010000001">
    <property type="protein sequence ID" value="MCW7552885.1"/>
    <property type="molecule type" value="Genomic_DNA"/>
</dbReference>
<organism evidence="4 6">
    <name type="scientific">Endozoicomonas gorgoniicola</name>
    <dbReference type="NCBI Taxonomy" id="1234144"/>
    <lineage>
        <taxon>Bacteria</taxon>
        <taxon>Pseudomonadati</taxon>
        <taxon>Pseudomonadota</taxon>
        <taxon>Gammaproteobacteria</taxon>
        <taxon>Oceanospirillales</taxon>
        <taxon>Endozoicomonadaceae</taxon>
        <taxon>Endozoicomonas</taxon>
    </lineage>
</organism>
<name>A0ABT3MU22_9GAMM</name>
<evidence type="ECO:0000256" key="1">
    <source>
        <dbReference type="SAM" id="Coils"/>
    </source>
</evidence>
<dbReference type="InterPro" id="IPR004291">
    <property type="entry name" value="Transposase_IS66_central"/>
</dbReference>